<gene>
    <name evidence="1" type="ORF">SDC9_77923</name>
</gene>
<reference evidence="1" key="1">
    <citation type="submission" date="2019-08" db="EMBL/GenBank/DDBJ databases">
        <authorList>
            <person name="Kucharzyk K."/>
            <person name="Murdoch R.W."/>
            <person name="Higgins S."/>
            <person name="Loffler F."/>
        </authorList>
    </citation>
    <scope>NUCLEOTIDE SEQUENCE</scope>
</reference>
<accession>A0A644YTR4</accession>
<proteinExistence type="predicted"/>
<dbReference type="AlphaFoldDB" id="A0A644YTR4"/>
<comment type="caution">
    <text evidence="1">The sequence shown here is derived from an EMBL/GenBank/DDBJ whole genome shotgun (WGS) entry which is preliminary data.</text>
</comment>
<evidence type="ECO:0000313" key="1">
    <source>
        <dbReference type="EMBL" id="MPM31368.1"/>
    </source>
</evidence>
<organism evidence="1">
    <name type="scientific">bioreactor metagenome</name>
    <dbReference type="NCBI Taxonomy" id="1076179"/>
    <lineage>
        <taxon>unclassified sequences</taxon>
        <taxon>metagenomes</taxon>
        <taxon>ecological metagenomes</taxon>
    </lineage>
</organism>
<protein>
    <submittedName>
        <fullName evidence="1">Uncharacterized protein</fullName>
    </submittedName>
</protein>
<name>A0A644YTR4_9ZZZZ</name>
<dbReference type="EMBL" id="VSSQ01006052">
    <property type="protein sequence ID" value="MPM31368.1"/>
    <property type="molecule type" value="Genomic_DNA"/>
</dbReference>
<sequence>MRGHEVNHVACAGGVVCVQMNRYADFLLQARNKRICIERQQQVRHVLDADRVRTHLDELFCQLDKIVLVVHGRDRIADGRLADSAVLLGEANRRFEVADIVERVENTDNVDAVFNRLFAELFDHVVGIMLVAEDVLAAEEHLQLGVGQGFAELSQTIPGIFVEKTQAGVKRCAAPDFQRPIPDGIEHFASRKHVLNAHARRRLGLMRIAEDGICNEEFTHAFLLLHGAALPNHLRARRHGNYRQISRQTESRRAIERCGTVHCRKVRLL</sequence>